<gene>
    <name evidence="1" type="ORF">FH034_08120</name>
</gene>
<name>A0A5C4YDG2_CAMJU</name>
<dbReference type="GO" id="GO:0032259">
    <property type="term" value="P:methylation"/>
    <property type="evidence" value="ECO:0007669"/>
    <property type="project" value="UniProtKB-KW"/>
</dbReference>
<dbReference type="Gene3D" id="3.40.50.720">
    <property type="entry name" value="NAD(P)-binding Rossmann-like Domain"/>
    <property type="match status" value="1"/>
</dbReference>
<dbReference type="RefSeq" id="WP_251831709.1">
    <property type="nucleotide sequence ID" value="NZ_VEVS01000033.1"/>
</dbReference>
<dbReference type="AlphaFoldDB" id="A0A5C4YDG2"/>
<evidence type="ECO:0000313" key="1">
    <source>
        <dbReference type="EMBL" id="TNO40947.1"/>
    </source>
</evidence>
<keyword evidence="1" id="KW-0489">Methyltransferase</keyword>
<dbReference type="CDD" id="cd02440">
    <property type="entry name" value="AdoMet_MTases"/>
    <property type="match status" value="1"/>
</dbReference>
<organism evidence="1 2">
    <name type="scientific">Campylobacter jejuni</name>
    <dbReference type="NCBI Taxonomy" id="197"/>
    <lineage>
        <taxon>Bacteria</taxon>
        <taxon>Pseudomonadati</taxon>
        <taxon>Campylobacterota</taxon>
        <taxon>Epsilonproteobacteria</taxon>
        <taxon>Campylobacterales</taxon>
        <taxon>Campylobacteraceae</taxon>
        <taxon>Campylobacter</taxon>
    </lineage>
</organism>
<accession>A0A5C4YDG2</accession>
<dbReference type="Pfam" id="PF13489">
    <property type="entry name" value="Methyltransf_23"/>
    <property type="match status" value="1"/>
</dbReference>
<dbReference type="Gene3D" id="3.40.50.150">
    <property type="entry name" value="Vaccinia Virus protein VP39"/>
    <property type="match status" value="1"/>
</dbReference>
<dbReference type="Pfam" id="PF08484">
    <property type="entry name" value="Methyltransf_14"/>
    <property type="match status" value="1"/>
</dbReference>
<reference evidence="1 2" key="1">
    <citation type="submission" date="2019-06" db="EMBL/GenBank/DDBJ databases">
        <title>Epidemiology of MDR Campylobacter spp.</title>
        <authorList>
            <person name="Addetia A."/>
            <person name="Greninger A."/>
            <person name="Fang F."/>
        </authorList>
    </citation>
    <scope>NUCLEOTIDE SEQUENCE [LARGE SCALE GENOMIC DNA]</scope>
    <source>
        <strain evidence="1 2">HMC314</strain>
    </source>
</reference>
<sequence length="379" mass="44457">MTENVNLIKRQKCVINDTELEFLSRDEFPLFCGCVESDLRDDLICEQEWVISKEGVIQLKNLIPLEVLYANGHDAGAVGALWEEHHRNFADFIIKSNPRSVLEIGGGHGKLSQNCLNLADIKWTIVEPNSKNKHKNVDYIDGFFHKEIFNNRCFDTIVHSHTFEHIYNPHEFLEEISSVLMGGGKMIFSLPNMEKWLENKFTNCLNFEHTIFLNENILEFLLQKHKFKIIQKQYFKEHSIFYHVCKDENINTQNIVLKNEYEKNKKLFLDMKKYYQEKILYLNEILENTTKKVYLFGAHLFGQYLIFQGLNAEKIINILDNNPSKQEKRLYGTKFIVKSPKILKDQDDSLVVLNAGVYNDEIEKDILENVNKNIRILKC</sequence>
<dbReference type="SUPFAM" id="SSF53335">
    <property type="entry name" value="S-adenosyl-L-methionine-dependent methyltransferases"/>
    <property type="match status" value="1"/>
</dbReference>
<comment type="caution">
    <text evidence="1">The sequence shown here is derived from an EMBL/GenBank/DDBJ whole genome shotgun (WGS) entry which is preliminary data.</text>
</comment>
<evidence type="ECO:0000313" key="2">
    <source>
        <dbReference type="Proteomes" id="UP000312397"/>
    </source>
</evidence>
<dbReference type="InterPro" id="IPR013691">
    <property type="entry name" value="MeTrfase_14"/>
</dbReference>
<dbReference type="Proteomes" id="UP000312397">
    <property type="component" value="Unassembled WGS sequence"/>
</dbReference>
<dbReference type="InterPro" id="IPR029063">
    <property type="entry name" value="SAM-dependent_MTases_sf"/>
</dbReference>
<dbReference type="GO" id="GO:0008168">
    <property type="term" value="F:methyltransferase activity"/>
    <property type="evidence" value="ECO:0007669"/>
    <property type="project" value="UniProtKB-KW"/>
</dbReference>
<keyword evidence="1" id="KW-0808">Transferase</keyword>
<dbReference type="EMBL" id="VEVS01000033">
    <property type="protein sequence ID" value="TNO40947.1"/>
    <property type="molecule type" value="Genomic_DNA"/>
</dbReference>
<proteinExistence type="predicted"/>
<protein>
    <submittedName>
        <fullName evidence="1">Class I SAM-dependent methyltransferase</fullName>
    </submittedName>
</protein>